<dbReference type="SUPFAM" id="SSF57850">
    <property type="entry name" value="RING/U-box"/>
    <property type="match status" value="1"/>
</dbReference>
<dbReference type="Gene3D" id="3.30.40.10">
    <property type="entry name" value="Zinc/RING finger domain, C3HC4 (zinc finger)"/>
    <property type="match status" value="1"/>
</dbReference>
<dbReference type="KEGG" id="bdw:94334823"/>
<organism evidence="6 7">
    <name type="scientific">Babesia duncani</name>
    <dbReference type="NCBI Taxonomy" id="323732"/>
    <lineage>
        <taxon>Eukaryota</taxon>
        <taxon>Sar</taxon>
        <taxon>Alveolata</taxon>
        <taxon>Apicomplexa</taxon>
        <taxon>Aconoidasida</taxon>
        <taxon>Piroplasmida</taxon>
        <taxon>Babesiidae</taxon>
        <taxon>Babesia</taxon>
    </lineage>
</organism>
<reference evidence="6" key="1">
    <citation type="journal article" date="2023" name="Nat. Microbiol.">
        <title>Babesia duncani multi-omics identifies virulence factors and drug targets.</title>
        <authorList>
            <person name="Singh P."/>
            <person name="Lonardi S."/>
            <person name="Liang Q."/>
            <person name="Vydyam P."/>
            <person name="Khabirova E."/>
            <person name="Fang T."/>
            <person name="Gihaz S."/>
            <person name="Thekkiniath J."/>
            <person name="Munshi M."/>
            <person name="Abel S."/>
            <person name="Ciampossin L."/>
            <person name="Batugedara G."/>
            <person name="Gupta M."/>
            <person name="Lu X.M."/>
            <person name="Lenz T."/>
            <person name="Chakravarty S."/>
            <person name="Cornillot E."/>
            <person name="Hu Y."/>
            <person name="Ma W."/>
            <person name="Gonzalez L.M."/>
            <person name="Sanchez S."/>
            <person name="Estrada K."/>
            <person name="Sanchez-Flores A."/>
            <person name="Montero E."/>
            <person name="Harb O.S."/>
            <person name="Le Roch K.G."/>
            <person name="Mamoun C.B."/>
        </authorList>
    </citation>
    <scope>NUCLEOTIDE SEQUENCE</scope>
    <source>
        <strain evidence="6">WA1</strain>
    </source>
</reference>
<dbReference type="EMBL" id="JALLKP010000001">
    <property type="protein sequence ID" value="KAK2197523.1"/>
    <property type="molecule type" value="Genomic_DNA"/>
</dbReference>
<gene>
    <name evidence="6" type="ORF">BdWA1_000525</name>
</gene>
<evidence type="ECO:0000259" key="5">
    <source>
        <dbReference type="PROSITE" id="PS50089"/>
    </source>
</evidence>
<dbReference type="GO" id="GO:0008270">
    <property type="term" value="F:zinc ion binding"/>
    <property type="evidence" value="ECO:0007669"/>
    <property type="project" value="UniProtKB-KW"/>
</dbReference>
<name>A0AAD9PMH6_9APIC</name>
<dbReference type="PANTHER" id="PTHR15710">
    <property type="entry name" value="E3 UBIQUITIN-PROTEIN LIGASE PRAJA"/>
    <property type="match status" value="1"/>
</dbReference>
<keyword evidence="3" id="KW-0862">Zinc</keyword>
<evidence type="ECO:0000256" key="3">
    <source>
        <dbReference type="ARBA" id="ARBA00022833"/>
    </source>
</evidence>
<dbReference type="GeneID" id="94334823"/>
<evidence type="ECO:0000313" key="7">
    <source>
        <dbReference type="Proteomes" id="UP001214638"/>
    </source>
</evidence>
<evidence type="ECO:0000256" key="4">
    <source>
        <dbReference type="PROSITE-ProRule" id="PRU00175"/>
    </source>
</evidence>
<dbReference type="RefSeq" id="XP_067804365.1">
    <property type="nucleotide sequence ID" value="XM_067945574.1"/>
</dbReference>
<evidence type="ECO:0000256" key="2">
    <source>
        <dbReference type="ARBA" id="ARBA00022771"/>
    </source>
</evidence>
<keyword evidence="1" id="KW-0479">Metal-binding</keyword>
<dbReference type="SMART" id="SM00184">
    <property type="entry name" value="RING"/>
    <property type="match status" value="1"/>
</dbReference>
<dbReference type="Proteomes" id="UP001214638">
    <property type="component" value="Unassembled WGS sequence"/>
</dbReference>
<feature type="domain" description="RING-type" evidence="5">
    <location>
        <begin position="468"/>
        <end position="512"/>
    </location>
</feature>
<comment type="caution">
    <text evidence="6">The sequence shown here is derived from an EMBL/GenBank/DDBJ whole genome shotgun (WGS) entry which is preliminary data.</text>
</comment>
<dbReference type="PANTHER" id="PTHR15710:SF74">
    <property type="entry name" value="RING-TYPE E3 UBIQUITIN TRANSFERASE-RELATED"/>
    <property type="match status" value="1"/>
</dbReference>
<proteinExistence type="predicted"/>
<accession>A0AAD9PMH6</accession>
<keyword evidence="2 4" id="KW-0863">Zinc-finger</keyword>
<dbReference type="AlphaFoldDB" id="A0AAD9PMH6"/>
<dbReference type="PROSITE" id="PS50089">
    <property type="entry name" value="ZF_RING_2"/>
    <property type="match status" value="1"/>
</dbReference>
<dbReference type="InterPro" id="IPR001841">
    <property type="entry name" value="Znf_RING"/>
</dbReference>
<sequence>MENCASSQGVKEPLESFVFTREGCENKTLRQLHLASDGATSNKWIHEHLEKCKINRKYIAEGATFEYSPSEDSCASSSGATHVDDCMQHHLGNDGNGCNQKLFVNNSTKIRYVVLKCKPPGGYIDDETVIYIENSLVELERLNLLWNPASDVVLERLLNCLVGKENGSCFDSYNLRRRDHLHGPFKMQSIPPPSNDASASKMLKVRNRNHHQLDSQYNDVEEMLFHQLFMELAKRIEAKFRVFYAGQVLTLGDFDLFISLALPCHRPGIITPDTEIYIGMDVIGEFSHVAICPLEDTLPKSYEYNLLKDYLEPFFENNRTCVFYRMDSFQFNGIQFRIVDGKKCPLKIDHDANVSIYNIHQYGDGTYGRVGANTSITIGEAVHPNVTDLLPPESMDEVRRSPPCMKLSLLLQHISRLNPEDLQRLVHSETQMDPTLPMNFNLQLNSTICQRIPTDASHTTLAPDGFTCTVCCTEEEHVDLENVFIYPCGHIFHRKCVEMWLSTSTKNCPNCRCQLYHHSSSESQCTESDLAEYFNNVSRCDL</sequence>
<dbReference type="Pfam" id="PF13639">
    <property type="entry name" value="zf-RING_2"/>
    <property type="match status" value="1"/>
</dbReference>
<evidence type="ECO:0000313" key="6">
    <source>
        <dbReference type="EMBL" id="KAK2197523.1"/>
    </source>
</evidence>
<dbReference type="Gene3D" id="3.10.330.10">
    <property type="match status" value="1"/>
</dbReference>
<protein>
    <submittedName>
        <fullName evidence="6">Bifunctional Zinc finger</fullName>
    </submittedName>
</protein>
<dbReference type="InterPro" id="IPR013083">
    <property type="entry name" value="Znf_RING/FYVE/PHD"/>
</dbReference>
<keyword evidence="7" id="KW-1185">Reference proteome</keyword>
<evidence type="ECO:0000256" key="1">
    <source>
        <dbReference type="ARBA" id="ARBA00022723"/>
    </source>
</evidence>